<accession>A0A0A9F8M1</accession>
<proteinExistence type="predicted"/>
<reference evidence="1" key="1">
    <citation type="submission" date="2014-09" db="EMBL/GenBank/DDBJ databases">
        <authorList>
            <person name="Magalhaes I.L.F."/>
            <person name="Oliveira U."/>
            <person name="Santos F.R."/>
            <person name="Vidigal T.H.D.A."/>
            <person name="Brescovit A.D."/>
            <person name="Santos A.J."/>
        </authorList>
    </citation>
    <scope>NUCLEOTIDE SEQUENCE</scope>
    <source>
        <tissue evidence="1">Shoot tissue taken approximately 20 cm above the soil surface</tissue>
    </source>
</reference>
<name>A0A0A9F8M1_ARUDO</name>
<dbReference type="AlphaFoldDB" id="A0A0A9F8M1"/>
<reference evidence="1" key="2">
    <citation type="journal article" date="2015" name="Data Brief">
        <title>Shoot transcriptome of the giant reed, Arundo donax.</title>
        <authorList>
            <person name="Barrero R.A."/>
            <person name="Guerrero F.D."/>
            <person name="Moolhuijzen P."/>
            <person name="Goolsby J.A."/>
            <person name="Tidwell J."/>
            <person name="Bellgard S.E."/>
            <person name="Bellgard M.I."/>
        </authorList>
    </citation>
    <scope>NUCLEOTIDE SEQUENCE</scope>
    <source>
        <tissue evidence="1">Shoot tissue taken approximately 20 cm above the soil surface</tissue>
    </source>
</reference>
<sequence length="35" mass="3887">MIPGPTRASKCLAREPRTPMIRRCDLRALACSEVS</sequence>
<organism evidence="1">
    <name type="scientific">Arundo donax</name>
    <name type="common">Giant reed</name>
    <name type="synonym">Donax arundinaceus</name>
    <dbReference type="NCBI Taxonomy" id="35708"/>
    <lineage>
        <taxon>Eukaryota</taxon>
        <taxon>Viridiplantae</taxon>
        <taxon>Streptophyta</taxon>
        <taxon>Embryophyta</taxon>
        <taxon>Tracheophyta</taxon>
        <taxon>Spermatophyta</taxon>
        <taxon>Magnoliopsida</taxon>
        <taxon>Liliopsida</taxon>
        <taxon>Poales</taxon>
        <taxon>Poaceae</taxon>
        <taxon>PACMAD clade</taxon>
        <taxon>Arundinoideae</taxon>
        <taxon>Arundineae</taxon>
        <taxon>Arundo</taxon>
    </lineage>
</organism>
<dbReference type="EMBL" id="GBRH01189229">
    <property type="protein sequence ID" value="JAE08667.1"/>
    <property type="molecule type" value="Transcribed_RNA"/>
</dbReference>
<protein>
    <submittedName>
        <fullName evidence="1">Uncharacterized protein</fullName>
    </submittedName>
</protein>
<evidence type="ECO:0000313" key="1">
    <source>
        <dbReference type="EMBL" id="JAE08667.1"/>
    </source>
</evidence>